<feature type="region of interest" description="Disordered" evidence="1">
    <location>
        <begin position="25"/>
        <end position="65"/>
    </location>
</feature>
<evidence type="ECO:0000256" key="1">
    <source>
        <dbReference type="SAM" id="MobiDB-lite"/>
    </source>
</evidence>
<proteinExistence type="predicted"/>
<comment type="caution">
    <text evidence="2">The sequence shown here is derived from an EMBL/GenBank/DDBJ whole genome shotgun (WGS) entry which is preliminary data.</text>
</comment>
<dbReference type="AlphaFoldDB" id="A0AAD9PQ93"/>
<dbReference type="EMBL" id="JARQWQ010000229">
    <property type="protein sequence ID" value="KAK2547005.1"/>
    <property type="molecule type" value="Genomic_DNA"/>
</dbReference>
<protein>
    <submittedName>
        <fullName evidence="2">Uncharacterized protein</fullName>
    </submittedName>
</protein>
<sequence length="164" mass="17600">NNETTVWRKIARLRKEIIQLNQTVTNVRKMQGPRGPPGDKGSQGSPGPRGPPGYNGTQGAPVTSGLAAQNGSGSVGFSQCHFKEVKSFSITSGRIAGAIVNILEKTGQKFIGVHCGTNDAEIVRFSSGTQNGSRWYICDCKGTQGLLKGQGQMFCLIRFWECPV</sequence>
<organism evidence="2 3">
    <name type="scientific">Acropora cervicornis</name>
    <name type="common">Staghorn coral</name>
    <dbReference type="NCBI Taxonomy" id="6130"/>
    <lineage>
        <taxon>Eukaryota</taxon>
        <taxon>Metazoa</taxon>
        <taxon>Cnidaria</taxon>
        <taxon>Anthozoa</taxon>
        <taxon>Hexacorallia</taxon>
        <taxon>Scleractinia</taxon>
        <taxon>Astrocoeniina</taxon>
        <taxon>Acroporidae</taxon>
        <taxon>Acropora</taxon>
    </lineage>
</organism>
<gene>
    <name evidence="2" type="ORF">P5673_033245</name>
</gene>
<feature type="compositionally biased region" description="Polar residues" evidence="1">
    <location>
        <begin position="55"/>
        <end position="65"/>
    </location>
</feature>
<name>A0AAD9PQ93_ACRCE</name>
<feature type="non-terminal residue" evidence="2">
    <location>
        <position position="164"/>
    </location>
</feature>
<dbReference type="Proteomes" id="UP001249851">
    <property type="component" value="Unassembled WGS sequence"/>
</dbReference>
<keyword evidence="3" id="KW-1185">Reference proteome</keyword>
<evidence type="ECO:0000313" key="2">
    <source>
        <dbReference type="EMBL" id="KAK2547005.1"/>
    </source>
</evidence>
<dbReference type="Gene3D" id="1.20.5.320">
    <property type="entry name" value="6-Phosphogluconate Dehydrogenase, domain 3"/>
    <property type="match status" value="1"/>
</dbReference>
<reference evidence="2" key="1">
    <citation type="journal article" date="2023" name="G3 (Bethesda)">
        <title>Whole genome assembly and annotation of the endangered Caribbean coral Acropora cervicornis.</title>
        <authorList>
            <person name="Selwyn J.D."/>
            <person name="Vollmer S.V."/>
        </authorList>
    </citation>
    <scope>NUCLEOTIDE SEQUENCE</scope>
    <source>
        <strain evidence="2">K2</strain>
    </source>
</reference>
<accession>A0AAD9PQ93</accession>
<reference evidence="2" key="2">
    <citation type="journal article" date="2023" name="Science">
        <title>Genomic signatures of disease resistance in endangered staghorn corals.</title>
        <authorList>
            <person name="Vollmer S.V."/>
            <person name="Selwyn J.D."/>
            <person name="Despard B.A."/>
            <person name="Roesel C.L."/>
        </authorList>
    </citation>
    <scope>NUCLEOTIDE SEQUENCE</scope>
    <source>
        <strain evidence="2">K2</strain>
    </source>
</reference>
<evidence type="ECO:0000313" key="3">
    <source>
        <dbReference type="Proteomes" id="UP001249851"/>
    </source>
</evidence>